<keyword evidence="3" id="KW-1185">Reference proteome</keyword>
<dbReference type="EMBL" id="RQXT01000242">
    <property type="protein sequence ID" value="RRH80031.1"/>
    <property type="molecule type" value="Genomic_DNA"/>
</dbReference>
<organism evidence="2 3">
    <name type="scientific">Mesorhizobium tamadayense</name>
    <dbReference type="NCBI Taxonomy" id="425306"/>
    <lineage>
        <taxon>Bacteria</taxon>
        <taxon>Pseudomonadati</taxon>
        <taxon>Pseudomonadota</taxon>
        <taxon>Alphaproteobacteria</taxon>
        <taxon>Hyphomicrobiales</taxon>
        <taxon>Phyllobacteriaceae</taxon>
        <taxon>Mesorhizobium</taxon>
    </lineage>
</organism>
<sequence>MLRKYAILLGAIAAIAMPMASASAQTVLKWAHVYETSEPFHTETVWAAEEIKKRTQGRYT</sequence>
<reference evidence="2 3" key="1">
    <citation type="submission" date="2018-11" db="EMBL/GenBank/DDBJ databases">
        <title>the genome of Mesorhizobium tamadayense DSM 28320.</title>
        <authorList>
            <person name="Gao J."/>
        </authorList>
    </citation>
    <scope>NUCLEOTIDE SEQUENCE [LARGE SCALE GENOMIC DNA]</scope>
    <source>
        <strain evidence="2 3">DSM 28320</strain>
    </source>
</reference>
<dbReference type="Proteomes" id="UP000273786">
    <property type="component" value="Unassembled WGS sequence"/>
</dbReference>
<protein>
    <submittedName>
        <fullName evidence="2">ABC transporter substrate-binding protein</fullName>
    </submittedName>
</protein>
<evidence type="ECO:0000313" key="3">
    <source>
        <dbReference type="Proteomes" id="UP000273786"/>
    </source>
</evidence>
<gene>
    <name evidence="2" type="ORF">EH240_37490</name>
</gene>
<feature type="non-terminal residue" evidence="2">
    <location>
        <position position="60"/>
    </location>
</feature>
<dbReference type="AlphaFoldDB" id="A0A3P3E0Y6"/>
<comment type="caution">
    <text evidence="2">The sequence shown here is derived from an EMBL/GenBank/DDBJ whole genome shotgun (WGS) entry which is preliminary data.</text>
</comment>
<name>A0A3P3E0Y6_9HYPH</name>
<evidence type="ECO:0000313" key="2">
    <source>
        <dbReference type="EMBL" id="RRH80031.1"/>
    </source>
</evidence>
<evidence type="ECO:0000256" key="1">
    <source>
        <dbReference type="SAM" id="SignalP"/>
    </source>
</evidence>
<keyword evidence="1" id="KW-0732">Signal</keyword>
<accession>A0A3P3E0Y6</accession>
<proteinExistence type="predicted"/>
<feature type="chain" id="PRO_5018143077" evidence="1">
    <location>
        <begin position="25"/>
        <end position="60"/>
    </location>
</feature>
<feature type="signal peptide" evidence="1">
    <location>
        <begin position="1"/>
        <end position="24"/>
    </location>
</feature>